<name>A0A232F9M9_9HYME</name>
<accession>A0A232F9M9</accession>
<dbReference type="AlphaFoldDB" id="A0A232F9M9"/>
<evidence type="ECO:0000313" key="2">
    <source>
        <dbReference type="EMBL" id="OXU27546.1"/>
    </source>
</evidence>
<feature type="region of interest" description="Disordered" evidence="1">
    <location>
        <begin position="104"/>
        <end position="128"/>
    </location>
</feature>
<proteinExistence type="predicted"/>
<feature type="region of interest" description="Disordered" evidence="1">
    <location>
        <begin position="1"/>
        <end position="25"/>
    </location>
</feature>
<feature type="compositionally biased region" description="Basic and acidic residues" evidence="1">
    <location>
        <begin position="1"/>
        <end position="10"/>
    </location>
</feature>
<feature type="compositionally biased region" description="Basic and acidic residues" evidence="1">
    <location>
        <begin position="243"/>
        <end position="265"/>
    </location>
</feature>
<feature type="region of interest" description="Disordered" evidence="1">
    <location>
        <begin position="140"/>
        <end position="180"/>
    </location>
</feature>
<feature type="compositionally biased region" description="Acidic residues" evidence="1">
    <location>
        <begin position="140"/>
        <end position="150"/>
    </location>
</feature>
<dbReference type="Proteomes" id="UP000215335">
    <property type="component" value="Unassembled WGS sequence"/>
</dbReference>
<keyword evidence="3" id="KW-1185">Reference proteome</keyword>
<evidence type="ECO:0000313" key="3">
    <source>
        <dbReference type="Proteomes" id="UP000215335"/>
    </source>
</evidence>
<feature type="compositionally biased region" description="Polar residues" evidence="1">
    <location>
        <begin position="220"/>
        <end position="242"/>
    </location>
</feature>
<dbReference type="EMBL" id="NNAY01000584">
    <property type="protein sequence ID" value="OXU27546.1"/>
    <property type="molecule type" value="Genomic_DNA"/>
</dbReference>
<reference evidence="2 3" key="1">
    <citation type="journal article" date="2017" name="Curr. Biol.">
        <title>The Evolution of Venom by Co-option of Single-Copy Genes.</title>
        <authorList>
            <person name="Martinson E.O."/>
            <person name="Mrinalini"/>
            <person name="Kelkar Y.D."/>
            <person name="Chang C.H."/>
            <person name="Werren J.H."/>
        </authorList>
    </citation>
    <scope>NUCLEOTIDE SEQUENCE [LARGE SCALE GENOMIC DNA]</scope>
    <source>
        <strain evidence="2 3">Alberta</strain>
        <tissue evidence="2">Whole body</tissue>
    </source>
</reference>
<feature type="region of interest" description="Disordered" evidence="1">
    <location>
        <begin position="46"/>
        <end position="75"/>
    </location>
</feature>
<feature type="non-terminal residue" evidence="2">
    <location>
        <position position="1"/>
    </location>
</feature>
<feature type="region of interest" description="Disordered" evidence="1">
    <location>
        <begin position="204"/>
        <end position="269"/>
    </location>
</feature>
<comment type="caution">
    <text evidence="2">The sequence shown here is derived from an EMBL/GenBank/DDBJ whole genome shotgun (WGS) entry which is preliminary data.</text>
</comment>
<organism evidence="2 3">
    <name type="scientific">Trichomalopsis sarcophagae</name>
    <dbReference type="NCBI Taxonomy" id="543379"/>
    <lineage>
        <taxon>Eukaryota</taxon>
        <taxon>Metazoa</taxon>
        <taxon>Ecdysozoa</taxon>
        <taxon>Arthropoda</taxon>
        <taxon>Hexapoda</taxon>
        <taxon>Insecta</taxon>
        <taxon>Pterygota</taxon>
        <taxon>Neoptera</taxon>
        <taxon>Endopterygota</taxon>
        <taxon>Hymenoptera</taxon>
        <taxon>Apocrita</taxon>
        <taxon>Proctotrupomorpha</taxon>
        <taxon>Chalcidoidea</taxon>
        <taxon>Pteromalidae</taxon>
        <taxon>Pteromalinae</taxon>
        <taxon>Trichomalopsis</taxon>
    </lineage>
</organism>
<evidence type="ECO:0000256" key="1">
    <source>
        <dbReference type="SAM" id="MobiDB-lite"/>
    </source>
</evidence>
<protein>
    <submittedName>
        <fullName evidence="2">Uncharacterized protein</fullName>
    </submittedName>
</protein>
<gene>
    <name evidence="2" type="ORF">TSAR_004425</name>
</gene>
<sequence length="368" mass="40486">AKRKTIHDVTNKSTPAKKPKGKANVSRPINDFLILMMKHRLKKNYTRSTTIEKSNRNKGFDDEIDNSSAASSQENNEIDPLALIEVPETLGIDVVNVEICQTSEAKRKTVPDETNESATAKKPKGKANVSRSINEFFDVDDETSLEEESTTMEKNNRNKGFDDEIDNSSAASSQEDNEVDPLALIEVPETLGIDVETCQTSEDDLPLVNAKNRAPLGETAGNSQSLISSKNQRNSRTASPNLSDKEKTAEEKKENSKEKTKEKAKANTSGTNNAATIRMLQNVTTKLGEVLTKQTNLESRLSTIEELLRSGGTSTASSTAGQALLKSMAKYFPVDGIDKKLETVESMLRKDKRFFNAAFFITPAISMM</sequence>